<organism evidence="1 2">
    <name type="scientific">Lentibacillus salicampi</name>
    <dbReference type="NCBI Taxonomy" id="175306"/>
    <lineage>
        <taxon>Bacteria</taxon>
        <taxon>Bacillati</taxon>
        <taxon>Bacillota</taxon>
        <taxon>Bacilli</taxon>
        <taxon>Bacillales</taxon>
        <taxon>Bacillaceae</taxon>
        <taxon>Lentibacillus</taxon>
    </lineage>
</organism>
<dbReference type="EMBL" id="SRHY01000115">
    <property type="protein sequence ID" value="TFJ89702.1"/>
    <property type="molecule type" value="Genomic_DNA"/>
</dbReference>
<proteinExistence type="predicted"/>
<keyword evidence="2" id="KW-1185">Reference proteome</keyword>
<dbReference type="AlphaFoldDB" id="A0A4Y9A6S6"/>
<dbReference type="RefSeq" id="WP_135111916.1">
    <property type="nucleotide sequence ID" value="NZ_SRHY01000115.1"/>
</dbReference>
<comment type="caution">
    <text evidence="1">The sequence shown here is derived from an EMBL/GenBank/DDBJ whole genome shotgun (WGS) entry which is preliminary data.</text>
</comment>
<accession>A0A4Y9A6S6</accession>
<dbReference type="InterPro" id="IPR041160">
    <property type="entry name" value="LD_cluster2"/>
</dbReference>
<reference evidence="1 2" key="1">
    <citation type="submission" date="2019-03" db="EMBL/GenBank/DDBJ databases">
        <title>Genome sequence of Lentibacillus salicampi ATCC BAA-719.</title>
        <authorList>
            <person name="Maclea K.S."/>
            <person name="Simoes Junior M."/>
        </authorList>
    </citation>
    <scope>NUCLEOTIDE SEQUENCE [LARGE SCALE GENOMIC DNA]</scope>
    <source>
        <strain evidence="1 2">ATCC BAA-719</strain>
    </source>
</reference>
<evidence type="ECO:0000313" key="2">
    <source>
        <dbReference type="Proteomes" id="UP000298484"/>
    </source>
</evidence>
<dbReference type="Pfam" id="PF18163">
    <property type="entry name" value="LD_cluster2"/>
    <property type="match status" value="1"/>
</dbReference>
<protein>
    <submittedName>
        <fullName evidence="1">Uncharacterized protein</fullName>
    </submittedName>
</protein>
<sequence>MLTKLRPEFKFITPTMLPAYRYAGLDSDQRLFDKLKIGISISGSEELHNYGMSDAHFRDAFAEIARYLIIHGATLIYGGDLRKDGYTELLYSLVRSYFPEDINSDNKIKNYQFWPIHLNITTDIRADLSDVLELISVDAPQDLKIDKDAFLEPSNAENRVIWAKSLSKMREQMNRDLDVRILLGGKKEDFLGKYPGLLEEAYLAIRDNKPLFVIGSFGGCIWQNKST</sequence>
<dbReference type="Proteomes" id="UP000298484">
    <property type="component" value="Unassembled WGS sequence"/>
</dbReference>
<dbReference type="OrthoDB" id="89550at2"/>
<name>A0A4Y9A6S6_9BACI</name>
<evidence type="ECO:0000313" key="1">
    <source>
        <dbReference type="EMBL" id="TFJ89702.1"/>
    </source>
</evidence>
<gene>
    <name evidence="1" type="ORF">E4U82_19615</name>
</gene>